<dbReference type="PANTHER" id="PTHR43591:SF110">
    <property type="entry name" value="RHODANESE DOMAIN-CONTAINING PROTEIN"/>
    <property type="match status" value="1"/>
</dbReference>
<dbReference type="PANTHER" id="PTHR43591">
    <property type="entry name" value="METHYLTRANSFERASE"/>
    <property type="match status" value="1"/>
</dbReference>
<dbReference type="InterPro" id="IPR029063">
    <property type="entry name" value="SAM-dependent_MTases_sf"/>
</dbReference>
<gene>
    <name evidence="2" type="ORF">EAV92_10640</name>
</gene>
<feature type="domain" description="Methyltransferase type 11" evidence="1">
    <location>
        <begin position="39"/>
        <end position="133"/>
    </location>
</feature>
<evidence type="ECO:0000313" key="3">
    <source>
        <dbReference type="Proteomes" id="UP000269097"/>
    </source>
</evidence>
<dbReference type="SUPFAM" id="SSF53335">
    <property type="entry name" value="S-adenosyl-L-methionine-dependent methyltransferases"/>
    <property type="match status" value="1"/>
</dbReference>
<evidence type="ECO:0000313" key="2">
    <source>
        <dbReference type="EMBL" id="AYQ72979.1"/>
    </source>
</evidence>
<dbReference type="CDD" id="cd02440">
    <property type="entry name" value="AdoMet_MTases"/>
    <property type="match status" value="1"/>
</dbReference>
<evidence type="ECO:0000259" key="1">
    <source>
        <dbReference type="Pfam" id="PF08241"/>
    </source>
</evidence>
<keyword evidence="2" id="KW-0808">Transferase</keyword>
<sequence>MEYMDLLSRLGVSSAHPGGFQATQRLLEKALKPGDLHILEVGCGTGKTACYLRSQGYRVTALDQHPVMLEKAKQRAEKEGWTDIEWVQGSVEELPFEEGTFDAVYAESVTIFTDVPKSLSEYYRVLKPGGRLLDRELVLYTPIPDSIYNEIKDYFKFDKILSLDEWMPLFDQTGFSCDRPSFDSFSSHERAIDPTEIQDLDISALFDMEVVEGIVKYSDLMLAQEQYFRVCDFVAEKS</sequence>
<protein>
    <submittedName>
        <fullName evidence="2">Class I SAM-dependent methyltransferase</fullName>
    </submittedName>
</protein>
<organism evidence="2 3">
    <name type="scientific">Cohnella candidum</name>
    <dbReference type="NCBI Taxonomy" id="2674991"/>
    <lineage>
        <taxon>Bacteria</taxon>
        <taxon>Bacillati</taxon>
        <taxon>Bacillota</taxon>
        <taxon>Bacilli</taxon>
        <taxon>Bacillales</taxon>
        <taxon>Paenibacillaceae</taxon>
        <taxon>Cohnella</taxon>
    </lineage>
</organism>
<dbReference type="GO" id="GO:0032259">
    <property type="term" value="P:methylation"/>
    <property type="evidence" value="ECO:0007669"/>
    <property type="project" value="UniProtKB-KW"/>
</dbReference>
<dbReference type="AlphaFoldDB" id="A0A3G3JZQ9"/>
<keyword evidence="2" id="KW-0489">Methyltransferase</keyword>
<dbReference type="KEGG" id="coh:EAV92_10640"/>
<dbReference type="Pfam" id="PF08241">
    <property type="entry name" value="Methyltransf_11"/>
    <property type="match status" value="1"/>
</dbReference>
<proteinExistence type="predicted"/>
<dbReference type="Proteomes" id="UP000269097">
    <property type="component" value="Chromosome"/>
</dbReference>
<dbReference type="EMBL" id="CP033433">
    <property type="protein sequence ID" value="AYQ72979.1"/>
    <property type="molecule type" value="Genomic_DNA"/>
</dbReference>
<reference evidence="2 3" key="1">
    <citation type="submission" date="2018-10" db="EMBL/GenBank/DDBJ databases">
        <title>Genome Sequence of Cohnella sp.</title>
        <authorList>
            <person name="Srinivasan S."/>
            <person name="Kim M.K."/>
        </authorList>
    </citation>
    <scope>NUCLEOTIDE SEQUENCE [LARGE SCALE GENOMIC DNA]</scope>
    <source>
        <strain evidence="2 3">18JY8-7</strain>
    </source>
</reference>
<dbReference type="InterPro" id="IPR013216">
    <property type="entry name" value="Methyltransf_11"/>
</dbReference>
<accession>A0A3G3JZQ9</accession>
<name>A0A3G3JZQ9_9BACL</name>
<dbReference type="Gene3D" id="3.40.50.150">
    <property type="entry name" value="Vaccinia Virus protein VP39"/>
    <property type="match status" value="1"/>
</dbReference>
<dbReference type="GO" id="GO:0008757">
    <property type="term" value="F:S-adenosylmethionine-dependent methyltransferase activity"/>
    <property type="evidence" value="ECO:0007669"/>
    <property type="project" value="InterPro"/>
</dbReference>
<keyword evidence="3" id="KW-1185">Reference proteome</keyword>
<dbReference type="RefSeq" id="WP_123041061.1">
    <property type="nucleotide sequence ID" value="NZ_CP033433.1"/>
</dbReference>